<proteinExistence type="predicted"/>
<organism evidence="1 2">
    <name type="scientific">Alkalimarinus alittae</name>
    <dbReference type="NCBI Taxonomy" id="2961619"/>
    <lineage>
        <taxon>Bacteria</taxon>
        <taxon>Pseudomonadati</taxon>
        <taxon>Pseudomonadota</taxon>
        <taxon>Gammaproteobacteria</taxon>
        <taxon>Alteromonadales</taxon>
        <taxon>Alteromonadaceae</taxon>
        <taxon>Alkalimarinus</taxon>
    </lineage>
</organism>
<sequence length="219" mass="24429">MAMLSTVIQPINFLRSTVLILLGAMVLSGCNEKQPEQLFLKESEIQAGLDQQLPVNGIVNVQIHIPDEVASLSGFFAERVVSDPIVEAKVELNSADVALINGETDKAGRINLIAKPVIRTTILGFDIAESLSIELTGHLIAREESLYFEPTALNETGSFFFNNFVPKEYRSQFIENLNDWFVAYFSAYPVYTLTPNDRFSPSDIKNATLTIEDDLVRFH</sequence>
<evidence type="ECO:0000313" key="1">
    <source>
        <dbReference type="EMBL" id="UZE96080.1"/>
    </source>
</evidence>
<accession>A0ABY6N1U0</accession>
<gene>
    <name evidence="1" type="ORF">NKI27_18855</name>
</gene>
<keyword evidence="2" id="KW-1185">Reference proteome</keyword>
<dbReference type="Proteomes" id="UP001163739">
    <property type="component" value="Chromosome"/>
</dbReference>
<name>A0ABY6N1U0_9ALTE</name>
<evidence type="ECO:0000313" key="2">
    <source>
        <dbReference type="Proteomes" id="UP001163739"/>
    </source>
</evidence>
<dbReference type="Gene3D" id="3.15.10.40">
    <property type="entry name" value="Uncharacterised protein PF07273, DUF1439"/>
    <property type="match status" value="1"/>
</dbReference>
<reference evidence="1" key="1">
    <citation type="submission" date="2022-06" db="EMBL/GenBank/DDBJ databases">
        <title>Alkalimarinus sp. nov., isolated from gut of a Alitta virens.</title>
        <authorList>
            <person name="Yang A.I."/>
            <person name="Shin N.-R."/>
        </authorList>
    </citation>
    <scope>NUCLEOTIDE SEQUENCE</scope>
    <source>
        <strain evidence="1">A2M4</strain>
    </source>
</reference>
<protein>
    <submittedName>
        <fullName evidence="1">DUF1439 domain-containing protein</fullName>
    </submittedName>
</protein>
<dbReference type="EMBL" id="CP100390">
    <property type="protein sequence ID" value="UZE96080.1"/>
    <property type="molecule type" value="Genomic_DNA"/>
</dbReference>
<dbReference type="RefSeq" id="WP_265047566.1">
    <property type="nucleotide sequence ID" value="NZ_CP100390.1"/>
</dbReference>